<sequence>MSPERSQQNLTRLGLLSLSVTGTLLNMRLKSIIDPYYSQSQAISGEALLRVLTSEEYSNVDTRDHHRLLQCFCLSISSLTHGFPSDSKIVKFIYATAAVFSDPEQEEAVLGAMLQVITAGYKKLQSELAVAPLSTEQELHGALFRQIYVTVKRLERILTQHNEMRNGLNYQDYYLQTSSPIHISFADFVPLIPFAQLPIYPIDTHLNSTYLFCSLFTLCIIPILHQYPNPRFSTPMDRPAWQIKTQHTPYHHHRRMPNLEPLVTDMVTPRPSYIRRYLSIQSSFS</sequence>
<protein>
    <submittedName>
        <fullName evidence="1">Uncharacterized protein</fullName>
    </submittedName>
</protein>
<accession>A0A8H7F9W8</accession>
<evidence type="ECO:0000313" key="2">
    <source>
        <dbReference type="Proteomes" id="UP000629468"/>
    </source>
</evidence>
<dbReference type="Proteomes" id="UP000629468">
    <property type="component" value="Unassembled WGS sequence"/>
</dbReference>
<comment type="caution">
    <text evidence="1">The sequence shown here is derived from an EMBL/GenBank/DDBJ whole genome shotgun (WGS) entry which is preliminary data.</text>
</comment>
<gene>
    <name evidence="1" type="ORF">Agabi119p4_42</name>
</gene>
<proteinExistence type="predicted"/>
<dbReference type="AlphaFoldDB" id="A0A8H7F9W8"/>
<dbReference type="EMBL" id="JABXXO010000001">
    <property type="protein sequence ID" value="KAF7783877.1"/>
    <property type="molecule type" value="Genomic_DNA"/>
</dbReference>
<name>A0A8H7F9W8_AGABI</name>
<reference evidence="1 2" key="1">
    <citation type="journal article" name="Sci. Rep.">
        <title>Telomere-to-telomere assembled and centromere annotated genomes of the two main subspecies of the button mushroom Agaricus bisporus reveal especially polymorphic chromosome ends.</title>
        <authorList>
            <person name="Sonnenberg A.S.M."/>
            <person name="Sedaghat-Telgerd N."/>
            <person name="Lavrijssen B."/>
            <person name="Ohm R.A."/>
            <person name="Hendrickx P.M."/>
            <person name="Scholtmeijer K."/>
            <person name="Baars J.J.P."/>
            <person name="van Peer A."/>
        </authorList>
    </citation>
    <scope>NUCLEOTIDE SEQUENCE [LARGE SCALE GENOMIC DNA]</scope>
    <source>
        <strain evidence="1 2">H119_p4</strain>
    </source>
</reference>
<organism evidence="1 2">
    <name type="scientific">Agaricus bisporus var. burnettii</name>
    <dbReference type="NCBI Taxonomy" id="192524"/>
    <lineage>
        <taxon>Eukaryota</taxon>
        <taxon>Fungi</taxon>
        <taxon>Dikarya</taxon>
        <taxon>Basidiomycota</taxon>
        <taxon>Agaricomycotina</taxon>
        <taxon>Agaricomycetes</taxon>
        <taxon>Agaricomycetidae</taxon>
        <taxon>Agaricales</taxon>
        <taxon>Agaricineae</taxon>
        <taxon>Agaricaceae</taxon>
        <taxon>Agaricus</taxon>
    </lineage>
</organism>
<evidence type="ECO:0000313" key="1">
    <source>
        <dbReference type="EMBL" id="KAF7783877.1"/>
    </source>
</evidence>